<feature type="non-terminal residue" evidence="1">
    <location>
        <position position="40"/>
    </location>
</feature>
<evidence type="ECO:0000313" key="1">
    <source>
        <dbReference type="EMBL" id="CAG8800314.1"/>
    </source>
</evidence>
<dbReference type="EMBL" id="CAJVQC010059990">
    <property type="protein sequence ID" value="CAG8800314.1"/>
    <property type="molecule type" value="Genomic_DNA"/>
</dbReference>
<organism evidence="1 2">
    <name type="scientific">Racocetra persica</name>
    <dbReference type="NCBI Taxonomy" id="160502"/>
    <lineage>
        <taxon>Eukaryota</taxon>
        <taxon>Fungi</taxon>
        <taxon>Fungi incertae sedis</taxon>
        <taxon>Mucoromycota</taxon>
        <taxon>Glomeromycotina</taxon>
        <taxon>Glomeromycetes</taxon>
        <taxon>Diversisporales</taxon>
        <taxon>Gigasporaceae</taxon>
        <taxon>Racocetra</taxon>
    </lineage>
</organism>
<dbReference type="Proteomes" id="UP000789920">
    <property type="component" value="Unassembled WGS sequence"/>
</dbReference>
<protein>
    <submittedName>
        <fullName evidence="1">117_t:CDS:1</fullName>
    </submittedName>
</protein>
<comment type="caution">
    <text evidence="1">The sequence shown here is derived from an EMBL/GenBank/DDBJ whole genome shotgun (WGS) entry which is preliminary data.</text>
</comment>
<sequence length="40" mass="4678">TSVGIDMFTRQGKNTEKILRSRLKIEPASNIEFDNYFDDK</sequence>
<gene>
    <name evidence="1" type="ORF">RPERSI_LOCUS20891</name>
</gene>
<proteinExistence type="predicted"/>
<feature type="non-terminal residue" evidence="1">
    <location>
        <position position="1"/>
    </location>
</feature>
<evidence type="ECO:0000313" key="2">
    <source>
        <dbReference type="Proteomes" id="UP000789920"/>
    </source>
</evidence>
<reference evidence="1" key="1">
    <citation type="submission" date="2021-06" db="EMBL/GenBank/DDBJ databases">
        <authorList>
            <person name="Kallberg Y."/>
            <person name="Tangrot J."/>
            <person name="Rosling A."/>
        </authorList>
    </citation>
    <scope>NUCLEOTIDE SEQUENCE</scope>
    <source>
        <strain evidence="1">MA461A</strain>
    </source>
</reference>
<accession>A0ACA9RNR9</accession>
<name>A0ACA9RNR9_9GLOM</name>
<keyword evidence="2" id="KW-1185">Reference proteome</keyword>